<dbReference type="EMBL" id="MK797984">
    <property type="protein sequence ID" value="QCG76186.1"/>
    <property type="molecule type" value="Genomic_DNA"/>
</dbReference>
<dbReference type="Proteomes" id="UP000316733">
    <property type="component" value="Segment"/>
</dbReference>
<proteinExistence type="predicted"/>
<name>A0A4Y5JU22_9CAUD</name>
<reference evidence="2" key="1">
    <citation type="journal article" date="2020" name="bioRxiv">
        <title>Integrative omics analysis of Pseudomonas aeruginosa virus PA5oct highlights the molecular complexity of jumbo phages.</title>
        <authorList>
            <person name="Lood C."/>
            <person name="Danis-Wlodarczyk K."/>
            <person name="Blasdel B.G."/>
            <person name="Jang H.B."/>
            <person name="Vandenheuvel D."/>
            <person name="Briers Y."/>
            <person name="Noben J.-P."/>
            <person name="van Noort V."/>
            <person name="Drulis-Kawa Z."/>
            <person name="Lavigne R."/>
        </authorList>
    </citation>
    <scope>NUCLEOTIDE SEQUENCE [LARGE SCALE GENOMIC DNA]</scope>
</reference>
<gene>
    <name evidence="1" type="ORF">EST35_0305</name>
</gene>
<protein>
    <submittedName>
        <fullName evidence="1">Structural protein</fullName>
    </submittedName>
</protein>
<sequence>MAIKNFSISGIGRDVQLGKKGGRLSFTSGVFAFTSDLGGTNYAPVIGGTPLQPEHLATKAYVDSISGGIKPLQSVSVSTQQSYTVDGNNTNPGTGATWAAGVFSDFPRTVDGHVLEMGSRVLVRLEGITITGDTPTVNDAGAARNGIYIVTNVDTENNTVTLDRAPDSDEDNEFIFGSYVLVENGTSAGDGYTLTAQYGGSEVTPPNQMNVDPQFWVKYTSAGATYTAGAGLALSDNEFSLSIPTLSDFTGTAADTLSLAVSNGTTNNKLTVNKLFTDLGVVTALGQTDGVIIKSGSSYVSRTIVADTTGNKLGIAVSNTDGSAGNITVGLDVNGLTAVSSALNDTDVLPIYDGTSNKKVSISQLAAEFTSGFSSNSISQLDSSVVVTDTGSNGTITFTADNTAVATITSAGLTSSNLTASNLTSGRIVLAGTSGHLEDNSALTFSAGILNVGSLTVDSATSTISTTETNGNIIIAPNGTGEVVIQGNGNAEISAELGEQLSLRGDGVIIGNTANTVDYITATETNTIFYSTLANNIAIAGAAASSNPSITALGSDTNLGLNLGVKGTGKIVVTGVTASAYSSGLTDASLVNKLYVDTAVSSASSNITALQTEVNAIETSVGLNTDGTLSAYTGTNYLDSATSIRQATTLLDAQVKTNADDILDKADQTEVDAIETAVGLGTDGTLAPYTGTNYLNSATSIKQATILLDTQIKSNEDDIALKANQTEVDAIETGAGLNTDGTYTADATTNYITTATSLANADKLLDAQIKINTDAIAQLGSAAGSVRTVKLENIPFDTDSSTPIIEGTDLPANGIIINSIIFKVNTAADTAAWATVTHNSVTLASDTTNDPEVAGLYQVDVFSNSVAGQDITLTIAAHGASTGTVTVLLQYTIL</sequence>
<accession>A0A4Y5JU22</accession>
<evidence type="ECO:0000313" key="2">
    <source>
        <dbReference type="Proteomes" id="UP000316733"/>
    </source>
</evidence>
<keyword evidence="2" id="KW-1185">Reference proteome</keyword>
<evidence type="ECO:0000313" key="1">
    <source>
        <dbReference type="EMBL" id="QCG76186.1"/>
    </source>
</evidence>
<organism evidence="1 2">
    <name type="scientific">Pseudomonas phage vB_PaeM_PA5oct</name>
    <dbReference type="NCBI Taxonomy" id="2163605"/>
    <lineage>
        <taxon>Viruses</taxon>
        <taxon>Duplodnaviria</taxon>
        <taxon>Heunggongvirae</taxon>
        <taxon>Uroviricota</taxon>
        <taxon>Caudoviricetes</taxon>
        <taxon>Arenbergviridae</taxon>
        <taxon>Wroclawvirus</taxon>
        <taxon>Wroclawvirus PA5oct</taxon>
    </lineage>
</organism>